<dbReference type="AlphaFoldDB" id="A0A8J8GA52"/>
<dbReference type="RefSeq" id="WP_226927455.1">
    <property type="nucleotide sequence ID" value="NZ_JABSNO010000008.1"/>
</dbReference>
<proteinExistence type="predicted"/>
<reference evidence="1" key="1">
    <citation type="submission" date="2020-05" db="EMBL/GenBank/DDBJ databases">
        <title>Genomic Encyclopedia of Type Strains, Phase IV (KMG-V): Genome sequencing to study the core and pangenomes of soil and plant-associated prokaryotes.</title>
        <authorList>
            <person name="Whitman W."/>
        </authorList>
    </citation>
    <scope>NUCLEOTIDE SEQUENCE</scope>
    <source>
        <strain evidence="1">16F</strain>
    </source>
</reference>
<name>A0A8J8GA52_9FLAO</name>
<sequence length="38" mass="4573">MKNPHNEEISPWFELDVDAAEIKTSRYIFSPVVFKRYD</sequence>
<gene>
    <name evidence="1" type="ORF">HNQ03_001452</name>
</gene>
<protein>
    <submittedName>
        <fullName evidence="1">Uncharacterized protein</fullName>
    </submittedName>
</protein>
<comment type="caution">
    <text evidence="1">The sequence shown here is derived from an EMBL/GenBank/DDBJ whole genome shotgun (WGS) entry which is preliminary data.</text>
</comment>
<accession>A0A8J8GA52</accession>
<evidence type="ECO:0000313" key="1">
    <source>
        <dbReference type="EMBL" id="NRS92384.1"/>
    </source>
</evidence>
<keyword evidence="2" id="KW-1185">Reference proteome</keyword>
<evidence type="ECO:0000313" key="2">
    <source>
        <dbReference type="Proteomes" id="UP000610746"/>
    </source>
</evidence>
<dbReference type="EMBL" id="JABSNO010000008">
    <property type="protein sequence ID" value="NRS92384.1"/>
    <property type="molecule type" value="Genomic_DNA"/>
</dbReference>
<dbReference type="Proteomes" id="UP000610746">
    <property type="component" value="Unassembled WGS sequence"/>
</dbReference>
<organism evidence="1 2">
    <name type="scientific">Frigoriflavimonas asaccharolytica</name>
    <dbReference type="NCBI Taxonomy" id="2735899"/>
    <lineage>
        <taxon>Bacteria</taxon>
        <taxon>Pseudomonadati</taxon>
        <taxon>Bacteroidota</taxon>
        <taxon>Flavobacteriia</taxon>
        <taxon>Flavobacteriales</taxon>
        <taxon>Weeksellaceae</taxon>
        <taxon>Frigoriflavimonas</taxon>
    </lineage>
</organism>